<keyword evidence="1" id="KW-0472">Membrane</keyword>
<dbReference type="EMBL" id="PP511347">
    <property type="protein sequence ID" value="XCD03356.1"/>
    <property type="molecule type" value="Genomic_DNA"/>
</dbReference>
<protein>
    <submittedName>
        <fullName evidence="2">Uncharacterized protein</fullName>
    </submittedName>
</protein>
<reference evidence="2" key="1">
    <citation type="submission" date="2024-03" db="EMBL/GenBank/DDBJ databases">
        <title>Diverse circular DNA viruses in blood, oral, and fecal samples of captive lemurs.</title>
        <authorList>
            <person name="Paietta E.N."/>
            <person name="Kraberger S."/>
            <person name="Lund M.C."/>
            <person name="Custer J.M."/>
            <person name="Vargas K.M."/>
            <person name="Ehmke E.E."/>
            <person name="Yoder A.D."/>
            <person name="Varsani A."/>
        </authorList>
    </citation>
    <scope>NUCLEOTIDE SEQUENCE</scope>
    <source>
        <strain evidence="2">Duke_18_55</strain>
        <strain evidence="3">Duke_28FS_78</strain>
    </source>
</reference>
<accession>A0AAU8AVZ7</accession>
<keyword evidence="1" id="KW-1133">Transmembrane helix</keyword>
<name>A0AAU8AVZ7_9VIRU</name>
<evidence type="ECO:0000313" key="2">
    <source>
        <dbReference type="EMBL" id="XCD03356.1"/>
    </source>
</evidence>
<feature type="transmembrane region" description="Helical" evidence="1">
    <location>
        <begin position="12"/>
        <end position="40"/>
    </location>
</feature>
<evidence type="ECO:0000256" key="1">
    <source>
        <dbReference type="SAM" id="Phobius"/>
    </source>
</evidence>
<proteinExistence type="predicted"/>
<organism evidence="2">
    <name type="scientific">Dulem virus 190</name>
    <dbReference type="NCBI Taxonomy" id="3145667"/>
    <lineage>
        <taxon>Viruses</taxon>
        <taxon>Monodnaviria</taxon>
        <taxon>Sangervirae</taxon>
        <taxon>Phixviricota</taxon>
        <taxon>Malgrandaviricetes</taxon>
        <taxon>Petitvirales</taxon>
        <taxon>Microviridae</taxon>
        <taxon>Microvirus</taxon>
    </lineage>
</organism>
<dbReference type="EMBL" id="PP511815">
    <property type="protein sequence ID" value="XCD07817.1"/>
    <property type="molecule type" value="Genomic_DNA"/>
</dbReference>
<evidence type="ECO:0000313" key="3">
    <source>
        <dbReference type="EMBL" id="XCD07817.1"/>
    </source>
</evidence>
<keyword evidence="1" id="KW-0812">Transmembrane</keyword>
<sequence>MLEYIFSVLHSIANLVIKICVILILAPLALLCFALVLAVLSRL</sequence>